<accession>A0ACC0YQL3</accession>
<evidence type="ECO:0000313" key="2">
    <source>
        <dbReference type="Proteomes" id="UP001163603"/>
    </source>
</evidence>
<dbReference type="EMBL" id="CM047740">
    <property type="protein sequence ID" value="KAJ0039864.1"/>
    <property type="molecule type" value="Genomic_DNA"/>
</dbReference>
<proteinExistence type="predicted"/>
<name>A0ACC0YQL3_9ROSI</name>
<sequence length="299" mass="33355">MVQCTPDIVSSECRICLAACVSEIRKYCNGKEGGRVSKPSCNISLNSKKPEAVSHVSAPSPAADPCPQHSYLLELGMDLEQIKLATCKYPSFANYSSERKIKPLVEFLLDLGVAKSDIPKILVQRPHLCGHSISGLLSLSRQKVQAVVNFLLELGLSGDSIGKVLTRYPRTVSYNVEDNLRPTAKYFKSLGVNVAIVVHRCPASLWLSIEGNLKPVTKFFYERRFSVEDIGTMLVKFPQYFSYSLEQRIRPRFVLVKELGLTIGLDCMLVRSDCGFEKVLEMKRKNMLADELSSPTESK</sequence>
<reference evidence="2" key="1">
    <citation type="journal article" date="2023" name="G3 (Bethesda)">
        <title>Genome assembly and association tests identify interacting loci associated with vigor, precocity, and sex in interspecific pistachio rootstocks.</title>
        <authorList>
            <person name="Palmer W."/>
            <person name="Jacygrad E."/>
            <person name="Sagayaradj S."/>
            <person name="Cavanaugh K."/>
            <person name="Han R."/>
            <person name="Bertier L."/>
            <person name="Beede B."/>
            <person name="Kafkas S."/>
            <person name="Golino D."/>
            <person name="Preece J."/>
            <person name="Michelmore R."/>
        </authorList>
    </citation>
    <scope>NUCLEOTIDE SEQUENCE [LARGE SCALE GENOMIC DNA]</scope>
</reference>
<evidence type="ECO:0000313" key="1">
    <source>
        <dbReference type="EMBL" id="KAJ0039864.1"/>
    </source>
</evidence>
<comment type="caution">
    <text evidence="1">The sequence shown here is derived from an EMBL/GenBank/DDBJ whole genome shotgun (WGS) entry which is preliminary data.</text>
</comment>
<organism evidence="1 2">
    <name type="scientific">Pistacia integerrima</name>
    <dbReference type="NCBI Taxonomy" id="434235"/>
    <lineage>
        <taxon>Eukaryota</taxon>
        <taxon>Viridiplantae</taxon>
        <taxon>Streptophyta</taxon>
        <taxon>Embryophyta</taxon>
        <taxon>Tracheophyta</taxon>
        <taxon>Spermatophyta</taxon>
        <taxon>Magnoliopsida</taxon>
        <taxon>eudicotyledons</taxon>
        <taxon>Gunneridae</taxon>
        <taxon>Pentapetalae</taxon>
        <taxon>rosids</taxon>
        <taxon>malvids</taxon>
        <taxon>Sapindales</taxon>
        <taxon>Anacardiaceae</taxon>
        <taxon>Pistacia</taxon>
    </lineage>
</organism>
<protein>
    <submittedName>
        <fullName evidence="1">Uncharacterized protein</fullName>
    </submittedName>
</protein>
<dbReference type="Proteomes" id="UP001163603">
    <property type="component" value="Chromosome 5"/>
</dbReference>
<gene>
    <name evidence="1" type="ORF">Pint_26819</name>
</gene>
<keyword evidence="2" id="KW-1185">Reference proteome</keyword>